<name>A0ABT2X456_9RHOB</name>
<dbReference type="EMBL" id="JAOVQO010000010">
    <property type="protein sequence ID" value="MCU9848727.1"/>
    <property type="molecule type" value="Genomic_DNA"/>
</dbReference>
<dbReference type="PROSITE" id="PS51186">
    <property type="entry name" value="GNAT"/>
    <property type="match status" value="1"/>
</dbReference>
<organism evidence="2 3">
    <name type="scientific">Albidovulum salinarum</name>
    <dbReference type="NCBI Taxonomy" id="2984153"/>
    <lineage>
        <taxon>Bacteria</taxon>
        <taxon>Pseudomonadati</taxon>
        <taxon>Pseudomonadota</taxon>
        <taxon>Alphaproteobacteria</taxon>
        <taxon>Rhodobacterales</taxon>
        <taxon>Paracoccaceae</taxon>
        <taxon>Albidovulum</taxon>
    </lineage>
</organism>
<evidence type="ECO:0000313" key="2">
    <source>
        <dbReference type="EMBL" id="MCU9848727.1"/>
    </source>
</evidence>
<dbReference type="PANTHER" id="PTHR43792">
    <property type="entry name" value="GNAT FAMILY, PUTATIVE (AFU_ORTHOLOGUE AFUA_3G00765)-RELATED-RELATED"/>
    <property type="match status" value="1"/>
</dbReference>
<proteinExistence type="predicted"/>
<evidence type="ECO:0000313" key="3">
    <source>
        <dbReference type="Proteomes" id="UP001209535"/>
    </source>
</evidence>
<feature type="domain" description="N-acetyltransferase" evidence="1">
    <location>
        <begin position="10"/>
        <end position="171"/>
    </location>
</feature>
<reference evidence="2 3" key="1">
    <citation type="submission" date="2022-10" db="EMBL/GenBank/DDBJ databases">
        <title>Defluviimonas sp. nov., isolated from ocean surface sediments.</title>
        <authorList>
            <person name="He W."/>
            <person name="Wang L."/>
            <person name="Zhang D.-F."/>
        </authorList>
    </citation>
    <scope>NUCLEOTIDE SEQUENCE [LARGE SCALE GENOMIC DNA]</scope>
    <source>
        <strain evidence="2 3">WL0024</strain>
    </source>
</reference>
<dbReference type="PANTHER" id="PTHR43792:SF1">
    <property type="entry name" value="N-ACETYLTRANSFERASE DOMAIN-CONTAINING PROTEIN"/>
    <property type="match status" value="1"/>
</dbReference>
<dbReference type="RefSeq" id="WP_263336412.1">
    <property type="nucleotide sequence ID" value="NZ_JAOVQO010000010.1"/>
</dbReference>
<evidence type="ECO:0000259" key="1">
    <source>
        <dbReference type="PROSITE" id="PS51186"/>
    </source>
</evidence>
<protein>
    <submittedName>
        <fullName evidence="2">GNAT family N-acetyltransferase</fullName>
    </submittedName>
</protein>
<comment type="caution">
    <text evidence="2">The sequence shown here is derived from an EMBL/GenBank/DDBJ whole genome shotgun (WGS) entry which is preliminary data.</text>
</comment>
<accession>A0ABT2X456</accession>
<keyword evidence="3" id="KW-1185">Reference proteome</keyword>
<dbReference type="InterPro" id="IPR016181">
    <property type="entry name" value="Acyl_CoA_acyltransferase"/>
</dbReference>
<dbReference type="InterPro" id="IPR051531">
    <property type="entry name" value="N-acetyltransferase"/>
</dbReference>
<dbReference type="SUPFAM" id="SSF55729">
    <property type="entry name" value="Acyl-CoA N-acyltransferases (Nat)"/>
    <property type="match status" value="1"/>
</dbReference>
<gene>
    <name evidence="2" type="ORF">OEZ60_11995</name>
</gene>
<sequence>MVPVIETERLRLRAMVREDFAAFAALWQEPEVVRFIGAKPRSEEESWAVFLKIAGNWVIEGFGQWAITRKADGAFIGQTGFFTGRRGIGADFDAAPEAGWVLSAWTHGQGYGREAVTAAHRWFDAQAFGGRSHAMIEIGHAASFAIAERLGYVAMRECEDLGDRVMLLARDLGV</sequence>
<dbReference type="Pfam" id="PF13302">
    <property type="entry name" value="Acetyltransf_3"/>
    <property type="match status" value="1"/>
</dbReference>
<dbReference type="InterPro" id="IPR000182">
    <property type="entry name" value="GNAT_dom"/>
</dbReference>
<dbReference type="Gene3D" id="3.40.630.30">
    <property type="match status" value="1"/>
</dbReference>
<dbReference type="Proteomes" id="UP001209535">
    <property type="component" value="Unassembled WGS sequence"/>
</dbReference>